<protein>
    <recommendedName>
        <fullName evidence="3">Phosphoglycerate mutase</fullName>
    </recommendedName>
</protein>
<evidence type="ECO:0008006" key="3">
    <source>
        <dbReference type="Google" id="ProtNLM"/>
    </source>
</evidence>
<dbReference type="Pfam" id="PF00300">
    <property type="entry name" value="His_Phos_1"/>
    <property type="match status" value="1"/>
</dbReference>
<accession>A0A1R2B947</accession>
<evidence type="ECO:0000313" key="2">
    <source>
        <dbReference type="Proteomes" id="UP000187209"/>
    </source>
</evidence>
<reference evidence="1 2" key="1">
    <citation type="submission" date="2016-11" db="EMBL/GenBank/DDBJ databases">
        <title>The macronuclear genome of Stentor coeruleus: a giant cell with tiny introns.</title>
        <authorList>
            <person name="Slabodnick M."/>
            <person name="Ruby J.G."/>
            <person name="Reiff S.B."/>
            <person name="Swart E.C."/>
            <person name="Gosai S."/>
            <person name="Prabakaran S."/>
            <person name="Witkowska E."/>
            <person name="Larue G.E."/>
            <person name="Fisher S."/>
            <person name="Freeman R.M."/>
            <person name="Gunawardena J."/>
            <person name="Chu W."/>
            <person name="Stover N.A."/>
            <person name="Gregory B.D."/>
            <person name="Nowacki M."/>
            <person name="Derisi J."/>
            <person name="Roy S.W."/>
            <person name="Marshall W.F."/>
            <person name="Sood P."/>
        </authorList>
    </citation>
    <scope>NUCLEOTIDE SEQUENCE [LARGE SCALE GENOMIC DNA]</scope>
    <source>
        <strain evidence="1">WM001</strain>
    </source>
</reference>
<sequence length="215" mass="24809">MKIYLIRHGKSTNNEISRSDPIIHSELRVKDPGLSPNGISQAQTLIEYLRNIPLDKVVSSPMLRSLQTTAYGLVPLGIQVEILPYLYEKGGIFYKNQVFPGMNKNEILELFPNYNTEQIPENGYYFKDHIETDIEFLERVQGIIQEFYKWNEQKVAVVIHEYLIKSIINEVLKGCGLDTIENIVLDNCGVTLLEKVEGKYLVKFINHHLIINNWT</sequence>
<dbReference type="OrthoDB" id="496981at2759"/>
<dbReference type="InterPro" id="IPR050275">
    <property type="entry name" value="PGM_Phosphatase"/>
</dbReference>
<dbReference type="Gene3D" id="3.40.50.1240">
    <property type="entry name" value="Phosphoglycerate mutase-like"/>
    <property type="match status" value="1"/>
</dbReference>
<keyword evidence="2" id="KW-1185">Reference proteome</keyword>
<dbReference type="GO" id="GO:0005829">
    <property type="term" value="C:cytosol"/>
    <property type="evidence" value="ECO:0007669"/>
    <property type="project" value="TreeGrafter"/>
</dbReference>
<dbReference type="EMBL" id="MPUH01000831">
    <property type="protein sequence ID" value="OMJ73313.1"/>
    <property type="molecule type" value="Genomic_DNA"/>
</dbReference>
<comment type="caution">
    <text evidence="1">The sequence shown here is derived from an EMBL/GenBank/DDBJ whole genome shotgun (WGS) entry which is preliminary data.</text>
</comment>
<dbReference type="CDD" id="cd07067">
    <property type="entry name" value="HP_PGM_like"/>
    <property type="match status" value="1"/>
</dbReference>
<dbReference type="AlphaFoldDB" id="A0A1R2B947"/>
<dbReference type="PANTHER" id="PTHR48100">
    <property type="entry name" value="BROAD-SPECIFICITY PHOSPHATASE YOR283W-RELATED"/>
    <property type="match status" value="1"/>
</dbReference>
<proteinExistence type="predicted"/>
<name>A0A1R2B947_9CILI</name>
<dbReference type="PANTHER" id="PTHR48100:SF44">
    <property type="entry name" value="PHOSPHATASE C1620.13-RELATED"/>
    <property type="match status" value="1"/>
</dbReference>
<evidence type="ECO:0000313" key="1">
    <source>
        <dbReference type="EMBL" id="OMJ73313.1"/>
    </source>
</evidence>
<dbReference type="SMART" id="SM00855">
    <property type="entry name" value="PGAM"/>
    <property type="match status" value="1"/>
</dbReference>
<dbReference type="SUPFAM" id="SSF53254">
    <property type="entry name" value="Phosphoglycerate mutase-like"/>
    <property type="match status" value="1"/>
</dbReference>
<dbReference type="InterPro" id="IPR029033">
    <property type="entry name" value="His_PPase_superfam"/>
</dbReference>
<organism evidence="1 2">
    <name type="scientific">Stentor coeruleus</name>
    <dbReference type="NCBI Taxonomy" id="5963"/>
    <lineage>
        <taxon>Eukaryota</taxon>
        <taxon>Sar</taxon>
        <taxon>Alveolata</taxon>
        <taxon>Ciliophora</taxon>
        <taxon>Postciliodesmatophora</taxon>
        <taxon>Heterotrichea</taxon>
        <taxon>Heterotrichida</taxon>
        <taxon>Stentoridae</taxon>
        <taxon>Stentor</taxon>
    </lineage>
</organism>
<gene>
    <name evidence="1" type="ORF">SteCoe_28028</name>
</gene>
<dbReference type="InterPro" id="IPR013078">
    <property type="entry name" value="His_Pase_superF_clade-1"/>
</dbReference>
<dbReference type="Proteomes" id="UP000187209">
    <property type="component" value="Unassembled WGS sequence"/>
</dbReference>
<dbReference type="GO" id="GO:0016791">
    <property type="term" value="F:phosphatase activity"/>
    <property type="evidence" value="ECO:0007669"/>
    <property type="project" value="TreeGrafter"/>
</dbReference>